<accession>A0A8T1XX57</accession>
<sequence>MKYTNNIIFKLSLDHDDGWSQTCFLPSEHAGIQTLRFRFLEALVRRRPCAADGYRNVAHPREGIPDEFERSFNVADSLLM</sequence>
<dbReference type="AlphaFoldDB" id="A0A8T1XX57"/>
<dbReference type="EMBL" id="JAEFBK010000013">
    <property type="protein sequence ID" value="KAG7535611.1"/>
    <property type="molecule type" value="Genomic_DNA"/>
</dbReference>
<gene>
    <name evidence="1" type="ORF">ISN45_Aa08g030190</name>
</gene>
<proteinExistence type="predicted"/>
<protein>
    <submittedName>
        <fullName evidence="1">Uncharacterized protein</fullName>
    </submittedName>
</protein>
<keyword evidence="2" id="KW-1185">Reference proteome</keyword>
<name>A0A8T1XX57_9BRAS</name>
<evidence type="ECO:0000313" key="1">
    <source>
        <dbReference type="EMBL" id="KAG7535611.1"/>
    </source>
</evidence>
<comment type="caution">
    <text evidence="1">The sequence shown here is derived from an EMBL/GenBank/DDBJ whole genome shotgun (WGS) entry which is preliminary data.</text>
</comment>
<evidence type="ECO:0000313" key="2">
    <source>
        <dbReference type="Proteomes" id="UP000694240"/>
    </source>
</evidence>
<organism evidence="1 2">
    <name type="scientific">Arabidopsis thaliana x Arabidopsis arenosa</name>
    <dbReference type="NCBI Taxonomy" id="1240361"/>
    <lineage>
        <taxon>Eukaryota</taxon>
        <taxon>Viridiplantae</taxon>
        <taxon>Streptophyta</taxon>
        <taxon>Embryophyta</taxon>
        <taxon>Tracheophyta</taxon>
        <taxon>Spermatophyta</taxon>
        <taxon>Magnoliopsida</taxon>
        <taxon>eudicotyledons</taxon>
        <taxon>Gunneridae</taxon>
        <taxon>Pentapetalae</taxon>
        <taxon>rosids</taxon>
        <taxon>malvids</taxon>
        <taxon>Brassicales</taxon>
        <taxon>Brassicaceae</taxon>
        <taxon>Camelineae</taxon>
        <taxon>Arabidopsis</taxon>
    </lineage>
</organism>
<dbReference type="Proteomes" id="UP000694240">
    <property type="component" value="Chromosome 13"/>
</dbReference>
<reference evidence="1 2" key="1">
    <citation type="submission" date="2020-12" db="EMBL/GenBank/DDBJ databases">
        <title>Concerted genomic and epigenomic changes stabilize Arabidopsis allopolyploids.</title>
        <authorList>
            <person name="Chen Z."/>
        </authorList>
    </citation>
    <scope>NUCLEOTIDE SEQUENCE [LARGE SCALE GENOMIC DNA]</scope>
    <source>
        <strain evidence="1">Allo738</strain>
        <tissue evidence="1">Leaf</tissue>
    </source>
</reference>